<organism evidence="1 2">
    <name type="scientific">Clostridium beijerinckii</name>
    <name type="common">Clostridium MP</name>
    <dbReference type="NCBI Taxonomy" id="1520"/>
    <lineage>
        <taxon>Bacteria</taxon>
        <taxon>Bacillati</taxon>
        <taxon>Bacillota</taxon>
        <taxon>Clostridia</taxon>
        <taxon>Eubacteriales</taxon>
        <taxon>Clostridiaceae</taxon>
        <taxon>Clostridium</taxon>
    </lineage>
</organism>
<comment type="caution">
    <text evidence="1">The sequence shown here is derived from an EMBL/GenBank/DDBJ whole genome shotgun (WGS) entry which is preliminary data.</text>
</comment>
<evidence type="ECO:0000313" key="1">
    <source>
        <dbReference type="EMBL" id="NSB12105.1"/>
    </source>
</evidence>
<dbReference type="AlphaFoldDB" id="A0AAE5H0U1"/>
<dbReference type="EMBL" id="JABTDW010000001">
    <property type="protein sequence ID" value="NSB12105.1"/>
    <property type="molecule type" value="Genomic_DNA"/>
</dbReference>
<evidence type="ECO:0000313" key="2">
    <source>
        <dbReference type="Proteomes" id="UP000822184"/>
    </source>
</evidence>
<reference evidence="1" key="1">
    <citation type="submission" date="2020-06" db="EMBL/GenBank/DDBJ databases">
        <title>Genomic insights into acetone-butanol-ethanol (ABE) fermentation by sequencing solventogenic clostridia strains.</title>
        <authorList>
            <person name="Brown S."/>
        </authorList>
    </citation>
    <scope>NUCLEOTIDE SEQUENCE</scope>
    <source>
        <strain evidence="1">DJ123</strain>
    </source>
</reference>
<sequence length="86" mass="9976">MYKFDYDIDNYTLYGDPCKVTEMLADCDSRTDYSIEDKVATHEEYDGYEKFYATWGVHKENEWTGMLILDVSKLDGSFIIATGIGY</sequence>
<dbReference type="RefSeq" id="WP_077855634.1">
    <property type="nucleotide sequence ID" value="NZ_JABTDW010000001.1"/>
</dbReference>
<name>A0AAE5H0U1_CLOBE</name>
<accession>A0AAE5H0U1</accession>
<dbReference type="Proteomes" id="UP000822184">
    <property type="component" value="Unassembled WGS sequence"/>
</dbReference>
<gene>
    <name evidence="1" type="ORF">BCD95_000364</name>
</gene>
<proteinExistence type="predicted"/>
<protein>
    <submittedName>
        <fullName evidence="1">Uncharacterized protein</fullName>
    </submittedName>
</protein>